<feature type="compositionally biased region" description="Polar residues" evidence="1">
    <location>
        <begin position="44"/>
        <end position="53"/>
    </location>
</feature>
<evidence type="ECO:0000313" key="2">
    <source>
        <dbReference type="EMBL" id="NII39776.1"/>
    </source>
</evidence>
<feature type="compositionally biased region" description="Polar residues" evidence="1">
    <location>
        <begin position="1"/>
        <end position="28"/>
    </location>
</feature>
<name>A0ABX0T2S0_9MICO</name>
<evidence type="ECO:0000256" key="1">
    <source>
        <dbReference type="SAM" id="MobiDB-lite"/>
    </source>
</evidence>
<dbReference type="Proteomes" id="UP001318300">
    <property type="component" value="Unassembled WGS sequence"/>
</dbReference>
<gene>
    <name evidence="2" type="ORF">E9228_000395</name>
</gene>
<evidence type="ECO:0000313" key="3">
    <source>
        <dbReference type="Proteomes" id="UP001318300"/>
    </source>
</evidence>
<reference evidence="2 3" key="1">
    <citation type="submission" date="2020-03" db="EMBL/GenBank/DDBJ databases">
        <title>Above-ground endophytic microbial communities from plants in different locations in the United States.</title>
        <authorList>
            <person name="Frank C."/>
        </authorList>
    </citation>
    <scope>NUCLEOTIDE SEQUENCE [LARGE SCALE GENOMIC DNA]</scope>
    <source>
        <strain evidence="2 3">WW7</strain>
    </source>
</reference>
<keyword evidence="3" id="KW-1185">Reference proteome</keyword>
<evidence type="ECO:0008006" key="4">
    <source>
        <dbReference type="Google" id="ProtNLM"/>
    </source>
</evidence>
<dbReference type="EMBL" id="JAAOYO010000001">
    <property type="protein sequence ID" value="NII39776.1"/>
    <property type="molecule type" value="Genomic_DNA"/>
</dbReference>
<feature type="region of interest" description="Disordered" evidence="1">
    <location>
        <begin position="1"/>
        <end position="53"/>
    </location>
</feature>
<dbReference type="RefSeq" id="WP_166778923.1">
    <property type="nucleotide sequence ID" value="NZ_JAAOYO010000001.1"/>
</dbReference>
<sequence>MTYSQPDPAEETTQAEPEQPDTEQSTVGEQGEEHAALEIDSADVPTTSDDASN</sequence>
<protein>
    <recommendedName>
        <fullName evidence="4">Multidrug transporter</fullName>
    </recommendedName>
</protein>
<comment type="caution">
    <text evidence="2">The sequence shown here is derived from an EMBL/GenBank/DDBJ whole genome shotgun (WGS) entry which is preliminary data.</text>
</comment>
<proteinExistence type="predicted"/>
<organism evidence="2 3">
    <name type="scientific">Curtobacterium salicis</name>
    <dbReference type="NCBI Taxonomy" id="1779862"/>
    <lineage>
        <taxon>Bacteria</taxon>
        <taxon>Bacillati</taxon>
        <taxon>Actinomycetota</taxon>
        <taxon>Actinomycetes</taxon>
        <taxon>Micrococcales</taxon>
        <taxon>Microbacteriaceae</taxon>
        <taxon>Curtobacterium</taxon>
    </lineage>
</organism>
<accession>A0ABX0T2S0</accession>